<dbReference type="PANTHER" id="PTHR44688">
    <property type="entry name" value="DNA-BINDING TRANSCRIPTIONAL ACTIVATOR DEVR_DOSR"/>
    <property type="match status" value="1"/>
</dbReference>
<gene>
    <name evidence="10" type="ORF">H1W37_19110</name>
</gene>
<evidence type="ECO:0000256" key="5">
    <source>
        <dbReference type="ARBA" id="ARBA00023163"/>
    </source>
</evidence>
<dbReference type="PANTHER" id="PTHR44688:SF16">
    <property type="entry name" value="DNA-BINDING TRANSCRIPTIONAL ACTIVATOR DEVR_DOSR"/>
    <property type="match status" value="1"/>
</dbReference>
<feature type="domain" description="Response regulatory" evidence="9">
    <location>
        <begin position="7"/>
        <end position="121"/>
    </location>
</feature>
<dbReference type="InterPro" id="IPR036388">
    <property type="entry name" value="WH-like_DNA-bd_sf"/>
</dbReference>
<evidence type="ECO:0000256" key="6">
    <source>
        <dbReference type="PROSITE-ProRule" id="PRU00169"/>
    </source>
</evidence>
<feature type="modified residue" description="4-aspartylphosphate" evidence="6">
    <location>
        <position position="56"/>
    </location>
</feature>
<dbReference type="InterPro" id="IPR011006">
    <property type="entry name" value="CheY-like_superfamily"/>
</dbReference>
<dbReference type="Pfam" id="PF00196">
    <property type="entry name" value="GerE"/>
    <property type="match status" value="1"/>
</dbReference>
<dbReference type="Gene3D" id="1.10.10.10">
    <property type="entry name" value="Winged helix-like DNA-binding domain superfamily/Winged helix DNA-binding domain"/>
    <property type="match status" value="1"/>
</dbReference>
<dbReference type="EMBL" id="JACEON010000024">
    <property type="protein sequence ID" value="MBA4613772.1"/>
    <property type="molecule type" value="Genomic_DNA"/>
</dbReference>
<protein>
    <submittedName>
        <fullName evidence="10">Response regulator transcription factor</fullName>
    </submittedName>
</protein>
<dbReference type="GO" id="GO:0006355">
    <property type="term" value="P:regulation of DNA-templated transcription"/>
    <property type="evidence" value="ECO:0007669"/>
    <property type="project" value="InterPro"/>
</dbReference>
<feature type="domain" description="HTH luxR-type" evidence="8">
    <location>
        <begin position="137"/>
        <end position="202"/>
    </location>
</feature>
<evidence type="ECO:0000313" key="10">
    <source>
        <dbReference type="EMBL" id="MBA4613772.1"/>
    </source>
</evidence>
<keyword evidence="3" id="KW-0805">Transcription regulation</keyword>
<evidence type="ECO:0000256" key="3">
    <source>
        <dbReference type="ARBA" id="ARBA00023015"/>
    </source>
</evidence>
<accession>A0A838XTL9</accession>
<feature type="region of interest" description="Disordered" evidence="7">
    <location>
        <begin position="125"/>
        <end position="144"/>
    </location>
</feature>
<sequence length="206" mass="22254">MTSQPHLIHIVDDDPAIRDALSLVFDLGGFRAESFQSGDAFLSSIGSAEPHCVILDVHMPGLSGIDILKRLQERDFSVPVFIISGQGDIPMAVEAIKQGAHDFIEKPFDADTVLTRVREAIEASQKNAAKAEPASPAFPGADSLTPREREVLDEITAGASNKEAGRTLGISPRTIEVHRARIMEKLGARNAADLVRIVMTHTRAPD</sequence>
<evidence type="ECO:0000256" key="1">
    <source>
        <dbReference type="ARBA" id="ARBA00022553"/>
    </source>
</evidence>
<dbReference type="Proteomes" id="UP000559404">
    <property type="component" value="Unassembled WGS sequence"/>
</dbReference>
<dbReference type="SMART" id="SM00421">
    <property type="entry name" value="HTH_LUXR"/>
    <property type="match status" value="1"/>
</dbReference>
<dbReference type="PROSITE" id="PS50043">
    <property type="entry name" value="HTH_LUXR_2"/>
    <property type="match status" value="1"/>
</dbReference>
<keyword evidence="5" id="KW-0804">Transcription</keyword>
<dbReference type="SMART" id="SM00448">
    <property type="entry name" value="REC"/>
    <property type="match status" value="1"/>
</dbReference>
<organism evidence="10 11">
    <name type="scientific">Stappia taiwanensis</name>
    <dbReference type="NCBI Taxonomy" id="992267"/>
    <lineage>
        <taxon>Bacteria</taxon>
        <taxon>Pseudomonadati</taxon>
        <taxon>Pseudomonadota</taxon>
        <taxon>Alphaproteobacteria</taxon>
        <taxon>Hyphomicrobiales</taxon>
        <taxon>Stappiaceae</taxon>
        <taxon>Stappia</taxon>
    </lineage>
</organism>
<dbReference type="AlphaFoldDB" id="A0A838XTL9"/>
<evidence type="ECO:0000256" key="4">
    <source>
        <dbReference type="ARBA" id="ARBA00023125"/>
    </source>
</evidence>
<dbReference type="GO" id="GO:0003677">
    <property type="term" value="F:DNA binding"/>
    <property type="evidence" value="ECO:0007669"/>
    <property type="project" value="UniProtKB-KW"/>
</dbReference>
<dbReference type="InterPro" id="IPR001789">
    <property type="entry name" value="Sig_transdc_resp-reg_receiver"/>
</dbReference>
<dbReference type="InterPro" id="IPR016032">
    <property type="entry name" value="Sig_transdc_resp-reg_C-effctor"/>
</dbReference>
<keyword evidence="2" id="KW-0902">Two-component regulatory system</keyword>
<dbReference type="CDD" id="cd06170">
    <property type="entry name" value="LuxR_C_like"/>
    <property type="match status" value="1"/>
</dbReference>
<keyword evidence="11" id="KW-1185">Reference proteome</keyword>
<dbReference type="RefSeq" id="WP_181761970.1">
    <property type="nucleotide sequence ID" value="NZ_BMCR01000003.1"/>
</dbReference>
<dbReference type="FunFam" id="3.40.50.2300:FF:000018">
    <property type="entry name" value="DNA-binding transcriptional regulator NtrC"/>
    <property type="match status" value="1"/>
</dbReference>
<name>A0A838XTL9_9HYPH</name>
<proteinExistence type="predicted"/>
<dbReference type="PROSITE" id="PS50110">
    <property type="entry name" value="RESPONSE_REGULATORY"/>
    <property type="match status" value="1"/>
</dbReference>
<evidence type="ECO:0000256" key="7">
    <source>
        <dbReference type="SAM" id="MobiDB-lite"/>
    </source>
</evidence>
<dbReference type="Gene3D" id="3.40.50.2300">
    <property type="match status" value="1"/>
</dbReference>
<dbReference type="Pfam" id="PF00072">
    <property type="entry name" value="Response_reg"/>
    <property type="match status" value="1"/>
</dbReference>
<reference evidence="10 11" key="2">
    <citation type="submission" date="2020-08" db="EMBL/GenBank/DDBJ databases">
        <title>Stappia taiwanensis sp. nov., isolated from a coastal thermal spring.</title>
        <authorList>
            <person name="Kampfer P."/>
        </authorList>
    </citation>
    <scope>NUCLEOTIDE SEQUENCE [LARGE SCALE GENOMIC DNA]</scope>
    <source>
        <strain evidence="10 11">DSM 23284</strain>
    </source>
</reference>
<dbReference type="InterPro" id="IPR000792">
    <property type="entry name" value="Tscrpt_reg_LuxR_C"/>
</dbReference>
<dbReference type="GO" id="GO:0000160">
    <property type="term" value="P:phosphorelay signal transduction system"/>
    <property type="evidence" value="ECO:0007669"/>
    <property type="project" value="UniProtKB-KW"/>
</dbReference>
<evidence type="ECO:0000313" key="11">
    <source>
        <dbReference type="Proteomes" id="UP000559404"/>
    </source>
</evidence>
<keyword evidence="4" id="KW-0238">DNA-binding</keyword>
<dbReference type="PRINTS" id="PR00038">
    <property type="entry name" value="HTHLUXR"/>
</dbReference>
<keyword evidence="1 6" id="KW-0597">Phosphoprotein</keyword>
<comment type="caution">
    <text evidence="10">The sequence shown here is derived from an EMBL/GenBank/DDBJ whole genome shotgun (WGS) entry which is preliminary data.</text>
</comment>
<dbReference type="SUPFAM" id="SSF46894">
    <property type="entry name" value="C-terminal effector domain of the bipartite response regulators"/>
    <property type="match status" value="1"/>
</dbReference>
<reference evidence="10 11" key="1">
    <citation type="submission" date="2020-07" db="EMBL/GenBank/DDBJ databases">
        <authorList>
            <person name="Li M."/>
        </authorList>
    </citation>
    <scope>NUCLEOTIDE SEQUENCE [LARGE SCALE GENOMIC DNA]</scope>
    <source>
        <strain evidence="10 11">DSM 23284</strain>
    </source>
</reference>
<evidence type="ECO:0000259" key="9">
    <source>
        <dbReference type="PROSITE" id="PS50110"/>
    </source>
</evidence>
<dbReference type="SUPFAM" id="SSF52172">
    <property type="entry name" value="CheY-like"/>
    <property type="match status" value="1"/>
</dbReference>
<evidence type="ECO:0000256" key="2">
    <source>
        <dbReference type="ARBA" id="ARBA00023012"/>
    </source>
</evidence>
<evidence type="ECO:0000259" key="8">
    <source>
        <dbReference type="PROSITE" id="PS50043"/>
    </source>
</evidence>